<name>D1AHT3_SEBTE</name>
<accession>D1AHT3</accession>
<proteinExistence type="predicted"/>
<gene>
    <name evidence="2" type="ordered locus">Sterm_1455</name>
</gene>
<sequence length="159" mass="18282">MKKVMFLFFLFSITAFPCKMLVNPGKPFIISNNKVYYTEAGNAKMELSGADSADFQTISYSVESCEYRDYGKDSRNVYFKNTKVEGADAGSFIMLEQGYYKDKRYLYFYGKKLRDSDSRKEIKFIKDNKDTDCIPWGDGGCVINNGNKYKDGKKYFKGA</sequence>
<protein>
    <recommendedName>
        <fullName evidence="4">OstA family protein</fullName>
    </recommendedName>
</protein>
<reference evidence="2 3" key="2">
    <citation type="journal article" date="2010" name="Stand. Genomic Sci.">
        <title>Complete genome sequence of Sebaldella termitidis type strain (NCTC 11300).</title>
        <authorList>
            <person name="Harmon-Smith M."/>
            <person name="Celia L."/>
            <person name="Chertkov O."/>
            <person name="Lapidus A."/>
            <person name="Copeland A."/>
            <person name="Glavina Del Rio T."/>
            <person name="Nolan M."/>
            <person name="Lucas S."/>
            <person name="Tice H."/>
            <person name="Cheng J.F."/>
            <person name="Han C."/>
            <person name="Detter J.C."/>
            <person name="Bruce D."/>
            <person name="Goodwin L."/>
            <person name="Pitluck S."/>
            <person name="Pati A."/>
            <person name="Liolios K."/>
            <person name="Ivanova N."/>
            <person name="Mavromatis K."/>
            <person name="Mikhailova N."/>
            <person name="Chen A."/>
            <person name="Palaniappan K."/>
            <person name="Land M."/>
            <person name="Hauser L."/>
            <person name="Chang Y.J."/>
            <person name="Jeffries C.D."/>
            <person name="Brettin T."/>
            <person name="Goker M."/>
            <person name="Beck B."/>
            <person name="Bristow J."/>
            <person name="Eisen J.A."/>
            <person name="Markowitz V."/>
            <person name="Hugenholtz P."/>
            <person name="Kyrpides N.C."/>
            <person name="Klenk H.P."/>
            <person name="Chen F."/>
        </authorList>
    </citation>
    <scope>NUCLEOTIDE SEQUENCE [LARGE SCALE GENOMIC DNA]</scope>
    <source>
        <strain evidence="3">ATCC 33386 / NCTC 11300</strain>
    </source>
</reference>
<dbReference type="EMBL" id="CP001739">
    <property type="protein sequence ID" value="ACZ08317.1"/>
    <property type="molecule type" value="Genomic_DNA"/>
</dbReference>
<dbReference type="InterPro" id="IPR027375">
    <property type="entry name" value="DKNYY"/>
</dbReference>
<feature type="chain" id="PRO_5003019819" description="OstA family protein" evidence="1">
    <location>
        <begin position="18"/>
        <end position="159"/>
    </location>
</feature>
<dbReference type="RefSeq" id="WP_012860913.1">
    <property type="nucleotide sequence ID" value="NC_013517.1"/>
</dbReference>
<organism evidence="2 3">
    <name type="scientific">Sebaldella termitidis (strain ATCC 33386 / NCTC 11300)</name>
    <dbReference type="NCBI Taxonomy" id="526218"/>
    <lineage>
        <taxon>Bacteria</taxon>
        <taxon>Fusobacteriati</taxon>
        <taxon>Fusobacteriota</taxon>
        <taxon>Fusobacteriia</taxon>
        <taxon>Fusobacteriales</taxon>
        <taxon>Leptotrichiaceae</taxon>
        <taxon>Sebaldella</taxon>
    </lineage>
</organism>
<feature type="signal peptide" evidence="1">
    <location>
        <begin position="1"/>
        <end position="17"/>
    </location>
</feature>
<dbReference type="Proteomes" id="UP000000845">
    <property type="component" value="Chromosome"/>
</dbReference>
<dbReference type="HOGENOM" id="CLU_1685369_0_0_0"/>
<evidence type="ECO:0000313" key="3">
    <source>
        <dbReference type="Proteomes" id="UP000000845"/>
    </source>
</evidence>
<evidence type="ECO:0000256" key="1">
    <source>
        <dbReference type="SAM" id="SignalP"/>
    </source>
</evidence>
<reference evidence="3" key="1">
    <citation type="submission" date="2009-09" db="EMBL/GenBank/DDBJ databases">
        <title>The complete chromosome of Sebaldella termitidis ATCC 33386.</title>
        <authorList>
            <consortium name="US DOE Joint Genome Institute (JGI-PGF)"/>
            <person name="Lucas S."/>
            <person name="Copeland A."/>
            <person name="Lapidus A."/>
            <person name="Glavina del Rio T."/>
            <person name="Dalin E."/>
            <person name="Tice H."/>
            <person name="Bruce D."/>
            <person name="Goodwin L."/>
            <person name="Pitluck S."/>
            <person name="Kyrpides N."/>
            <person name="Mavromatis K."/>
            <person name="Ivanova N."/>
            <person name="Mikhailova N."/>
            <person name="Sims D."/>
            <person name="Meincke L."/>
            <person name="Brettin T."/>
            <person name="Detter J.C."/>
            <person name="Han C."/>
            <person name="Larimer F."/>
            <person name="Land M."/>
            <person name="Hauser L."/>
            <person name="Markowitz V."/>
            <person name="Cheng J.F."/>
            <person name="Hugenholtz P."/>
            <person name="Woyke T."/>
            <person name="Wu D."/>
            <person name="Eisen J.A."/>
        </authorList>
    </citation>
    <scope>NUCLEOTIDE SEQUENCE [LARGE SCALE GENOMIC DNA]</scope>
    <source>
        <strain evidence="3">ATCC 33386 / NCTC 11300</strain>
    </source>
</reference>
<evidence type="ECO:0008006" key="4">
    <source>
        <dbReference type="Google" id="ProtNLM"/>
    </source>
</evidence>
<keyword evidence="3" id="KW-1185">Reference proteome</keyword>
<dbReference type="KEGG" id="str:Sterm_1455"/>
<evidence type="ECO:0000313" key="2">
    <source>
        <dbReference type="EMBL" id="ACZ08317.1"/>
    </source>
</evidence>
<dbReference type="Pfam" id="PF13644">
    <property type="entry name" value="DKNYY"/>
    <property type="match status" value="1"/>
</dbReference>
<keyword evidence="1" id="KW-0732">Signal</keyword>
<dbReference type="AlphaFoldDB" id="D1AHT3"/>